<dbReference type="Pfam" id="PF16369">
    <property type="entry name" value="GH43_C"/>
    <property type="match status" value="1"/>
</dbReference>
<accession>A0A9D1XCX4</accession>
<protein>
    <recommendedName>
        <fullName evidence="1">Extracellular endo-alpha-(1-&gt;5)-L-arabinanase C-terminal domain-containing protein</fullName>
    </recommendedName>
</protein>
<evidence type="ECO:0000259" key="1">
    <source>
        <dbReference type="Pfam" id="PF16369"/>
    </source>
</evidence>
<organism evidence="2 3">
    <name type="scientific">Candidatus Fusicatenibacter merdavium</name>
    <dbReference type="NCBI Taxonomy" id="2838600"/>
    <lineage>
        <taxon>Bacteria</taxon>
        <taxon>Bacillati</taxon>
        <taxon>Bacillota</taxon>
        <taxon>Clostridia</taxon>
        <taxon>Lachnospirales</taxon>
        <taxon>Lachnospiraceae</taxon>
        <taxon>Fusicatenibacter</taxon>
    </lineage>
</organism>
<dbReference type="Proteomes" id="UP000886890">
    <property type="component" value="Unassembled WGS sequence"/>
</dbReference>
<evidence type="ECO:0000313" key="2">
    <source>
        <dbReference type="EMBL" id="HIX77243.1"/>
    </source>
</evidence>
<feature type="domain" description="Extracellular endo-alpha-(1-&gt;5)-L-arabinanase C-terminal" evidence="1">
    <location>
        <begin position="3"/>
        <end position="53"/>
    </location>
</feature>
<proteinExistence type="predicted"/>
<reference evidence="2" key="2">
    <citation type="submission" date="2021-04" db="EMBL/GenBank/DDBJ databases">
        <authorList>
            <person name="Gilroy R."/>
        </authorList>
    </citation>
    <scope>NUCLEOTIDE SEQUENCE</scope>
    <source>
        <strain evidence="2">CHK183-1962</strain>
    </source>
</reference>
<dbReference type="EMBL" id="DXEK01000110">
    <property type="protein sequence ID" value="HIX77243.1"/>
    <property type="molecule type" value="Genomic_DNA"/>
</dbReference>
<dbReference type="Gene3D" id="2.40.128.10">
    <property type="match status" value="1"/>
</dbReference>
<sequence length="61" mass="6968">MQTYTLTGDYNIHLMIDSKEYQGVFLKQWDEDGKKYVMTFTALDDETGVAVWGSGLNALEE</sequence>
<gene>
    <name evidence="2" type="ORF">H9734_06585</name>
</gene>
<dbReference type="AlphaFoldDB" id="A0A9D1XCX4"/>
<reference evidence="2" key="1">
    <citation type="journal article" date="2021" name="PeerJ">
        <title>Extensive microbial diversity within the chicken gut microbiome revealed by metagenomics and culture.</title>
        <authorList>
            <person name="Gilroy R."/>
            <person name="Ravi A."/>
            <person name="Getino M."/>
            <person name="Pursley I."/>
            <person name="Horton D.L."/>
            <person name="Alikhan N.F."/>
            <person name="Baker D."/>
            <person name="Gharbi K."/>
            <person name="Hall N."/>
            <person name="Watson M."/>
            <person name="Adriaenssens E.M."/>
            <person name="Foster-Nyarko E."/>
            <person name="Jarju S."/>
            <person name="Secka A."/>
            <person name="Antonio M."/>
            <person name="Oren A."/>
            <person name="Chaudhuri R.R."/>
            <person name="La Ragione R."/>
            <person name="Hildebrand F."/>
            <person name="Pallen M.J."/>
        </authorList>
    </citation>
    <scope>NUCLEOTIDE SEQUENCE</scope>
    <source>
        <strain evidence="2">CHK183-1962</strain>
    </source>
</reference>
<dbReference type="InterPro" id="IPR032291">
    <property type="entry name" value="Abn2_C"/>
</dbReference>
<evidence type="ECO:0000313" key="3">
    <source>
        <dbReference type="Proteomes" id="UP000886890"/>
    </source>
</evidence>
<name>A0A9D1XCX4_9FIRM</name>
<comment type="caution">
    <text evidence="2">The sequence shown here is derived from an EMBL/GenBank/DDBJ whole genome shotgun (WGS) entry which is preliminary data.</text>
</comment>